<dbReference type="EMBL" id="SAWY01000036">
    <property type="protein sequence ID" value="TPH13255.1"/>
    <property type="molecule type" value="Genomic_DNA"/>
</dbReference>
<dbReference type="Proteomes" id="UP000315303">
    <property type="component" value="Unassembled WGS sequence"/>
</dbReference>
<proteinExistence type="predicted"/>
<dbReference type="Pfam" id="PF04411">
    <property type="entry name" value="PDDEXK_7"/>
    <property type="match status" value="1"/>
</dbReference>
<accession>A0A502KSX2</accession>
<gene>
    <name evidence="2" type="ORF">EPA86_13760</name>
</gene>
<dbReference type="InterPro" id="IPR007505">
    <property type="entry name" value="PDDEXK_7"/>
</dbReference>
<organism evidence="2 3">
    <name type="scientific">Litorilituus lipolyticus</name>
    <dbReference type="NCBI Taxonomy" id="2491017"/>
    <lineage>
        <taxon>Bacteria</taxon>
        <taxon>Pseudomonadati</taxon>
        <taxon>Pseudomonadota</taxon>
        <taxon>Gammaproteobacteria</taxon>
        <taxon>Alteromonadales</taxon>
        <taxon>Colwelliaceae</taxon>
        <taxon>Litorilituus</taxon>
    </lineage>
</organism>
<reference evidence="2 3" key="1">
    <citation type="submission" date="2019-01" db="EMBL/GenBank/DDBJ databases">
        <title>Litorilituus lipolytica sp. nov., isolated from intertidal sand of the Yellow Sea in China.</title>
        <authorList>
            <person name="Liu A."/>
        </authorList>
    </citation>
    <scope>NUCLEOTIDE SEQUENCE [LARGE SCALE GENOMIC DNA]</scope>
    <source>
        <strain evidence="2 3">RZ04</strain>
    </source>
</reference>
<feature type="coiled-coil region" evidence="1">
    <location>
        <begin position="215"/>
        <end position="242"/>
    </location>
</feature>
<sequence>MTFRVVDIKSDQDIHFINNEFVIEENKKYKIIDEFASLKPEEFITIGEWLSPNLATLTSTNKVAVFRLKNIDIRVTSKLGDDFFNKIKSEIAAIEKQLLISSNGLSETLALSHGTFLEDVAISLLQKSWNNGKAHTSLRILFEAPRFGFFNKNIVKNLRKGDVLTDIDFQYLKSANSFVTHNGRATPATFTSVVRAQTSDVLEMRFIKFFLLFCFNLLERRISRFKSEALELNKKIDNLQTKEPVDTQKVLLLTQNLNVLNSKYAELKKIKLKVNVFLRKSVLKEVKFSGHLDFTSLKLHNNFHLKYLLNLYLNMRKSFEPISSDNLVYLDINSLENLYEYYCFIRLLRDFGVSSESIKNLITRDKSGWVIDKSLPIAIGNHSGFTFTLYFKMIFSGGKGSYSQNYDPDYTIVLTTIDGDETYLNLDAKYKHNKGKVKKEDIDKMHTYAHAIKKSVGSVVLFPGKSNTEYDCLDSKIGALYCNPNKQQNLKDSLLALFF</sequence>
<comment type="caution">
    <text evidence="2">The sequence shown here is derived from an EMBL/GenBank/DDBJ whole genome shotgun (WGS) entry which is preliminary data.</text>
</comment>
<evidence type="ECO:0000313" key="3">
    <source>
        <dbReference type="Proteomes" id="UP000315303"/>
    </source>
</evidence>
<evidence type="ECO:0000256" key="1">
    <source>
        <dbReference type="SAM" id="Coils"/>
    </source>
</evidence>
<evidence type="ECO:0008006" key="4">
    <source>
        <dbReference type="Google" id="ProtNLM"/>
    </source>
</evidence>
<evidence type="ECO:0000313" key="2">
    <source>
        <dbReference type="EMBL" id="TPH13255.1"/>
    </source>
</evidence>
<dbReference type="RefSeq" id="WP_140604566.1">
    <property type="nucleotide sequence ID" value="NZ_SAWY01000036.1"/>
</dbReference>
<protein>
    <recommendedName>
        <fullName evidence="4">DUF2357 domain-containing protein</fullName>
    </recommendedName>
</protein>
<dbReference type="AlphaFoldDB" id="A0A502KSX2"/>
<keyword evidence="1" id="KW-0175">Coiled coil</keyword>
<name>A0A502KSX2_9GAMM</name>
<dbReference type="OrthoDB" id="11970at2"/>
<keyword evidence="3" id="KW-1185">Reference proteome</keyword>